<organism evidence="4 5">
    <name type="scientific">Micromonospora echinofusca</name>
    <dbReference type="NCBI Taxonomy" id="47858"/>
    <lineage>
        <taxon>Bacteria</taxon>
        <taxon>Bacillati</taxon>
        <taxon>Actinomycetota</taxon>
        <taxon>Actinomycetes</taxon>
        <taxon>Micromonosporales</taxon>
        <taxon>Micromonosporaceae</taxon>
        <taxon>Micromonospora</taxon>
    </lineage>
</organism>
<evidence type="ECO:0000313" key="5">
    <source>
        <dbReference type="Proteomes" id="UP000823521"/>
    </source>
</evidence>
<feature type="region of interest" description="Disordered" evidence="2">
    <location>
        <begin position="353"/>
        <end position="385"/>
    </location>
</feature>
<dbReference type="Gene3D" id="2.60.40.760">
    <property type="entry name" value="Expansin, cellulose-binding-like domain"/>
    <property type="match status" value="1"/>
</dbReference>
<name>A0ABS3VW64_MICEH</name>
<gene>
    <name evidence="4" type="ORF">GSF22_22000</name>
</gene>
<dbReference type="Gene3D" id="2.60.40.290">
    <property type="match status" value="1"/>
</dbReference>
<dbReference type="InterPro" id="IPR036908">
    <property type="entry name" value="RlpA-like_sf"/>
</dbReference>
<feature type="domain" description="CBM2" evidence="3">
    <location>
        <begin position="381"/>
        <end position="484"/>
    </location>
</feature>
<evidence type="ECO:0000256" key="1">
    <source>
        <dbReference type="ARBA" id="ARBA00022729"/>
    </source>
</evidence>
<protein>
    <submittedName>
        <fullName evidence="4">Cellulose-binding protein</fullName>
    </submittedName>
</protein>
<dbReference type="PROSITE" id="PS51173">
    <property type="entry name" value="CBM2"/>
    <property type="match status" value="1"/>
</dbReference>
<feature type="compositionally biased region" description="Low complexity" evidence="2">
    <location>
        <begin position="35"/>
        <end position="46"/>
    </location>
</feature>
<dbReference type="SUPFAM" id="SSF49384">
    <property type="entry name" value="Carbohydrate-binding domain"/>
    <property type="match status" value="1"/>
</dbReference>
<dbReference type="InterPro" id="IPR051477">
    <property type="entry name" value="Expansin_CellWall"/>
</dbReference>
<comment type="caution">
    <text evidence="4">The sequence shown here is derived from an EMBL/GenBank/DDBJ whole genome shotgun (WGS) entry which is preliminary data.</text>
</comment>
<dbReference type="InterPro" id="IPR001919">
    <property type="entry name" value="CBD2"/>
</dbReference>
<sequence>MHLFPSRRASGPGARRSVPSPVIPSTDPGVRRSTRTPLPRSTPARVRRSALAALVAGAVAALLVSQLPARALVPGDPPAPVTGNATYFDSLGSPYGGCGLPQGELDSPHFLALNVYDTPGDYTSYPPRPIPPSMADKIGLWNNGLNCGRYIRVSIGDFCTGLNDGAPGQPFCRNGSWVPDAYNGATLTMLVADSCGDGNAWCRDDRYHLDLATASLNQFVKNGAPVGDLYPDHWGNRRIQWEFVPAPNYSGDIRIGFLQGAQRHWPAIAVSHLANGIHGVEYLSNGSWQPAQMNSDMGQSYILGATVPGGTDFQIRVRDAAGTLVNNGRVYRFSLPASCGDRCAAAYTQVSYTTSDGSGPTTGPSPTVDPSPSATASPTPTGTPAGGCSASYAVTGSWSGGYQAEITVRNTGSSAIGGWSTVLSFPGSQQVANYWNATVTQSGQRVSATNVGYNGVLAPGGTTTWGMVVNGADQPPGGLTCSVR</sequence>
<accession>A0ABS3VW64</accession>
<dbReference type="EMBL" id="WVUH01000217">
    <property type="protein sequence ID" value="MBO4208663.1"/>
    <property type="molecule type" value="Genomic_DNA"/>
</dbReference>
<dbReference type="SUPFAM" id="SSF50685">
    <property type="entry name" value="Barwin-like endoglucanases"/>
    <property type="match status" value="1"/>
</dbReference>
<keyword evidence="5" id="KW-1185">Reference proteome</keyword>
<reference evidence="4 5" key="1">
    <citation type="submission" date="2019-12" db="EMBL/GenBank/DDBJ databases">
        <title>Whole genome sequencing of endophytic Actinobacterium Micromonospora sp. MPMI6T.</title>
        <authorList>
            <person name="Evv R."/>
            <person name="Podile A.R."/>
        </authorList>
    </citation>
    <scope>NUCLEOTIDE SEQUENCE [LARGE SCALE GENOMIC DNA]</scope>
    <source>
        <strain evidence="4 5">MPMI6</strain>
    </source>
</reference>
<dbReference type="InterPro" id="IPR012291">
    <property type="entry name" value="CBM2_carb-bd_dom_sf"/>
</dbReference>
<dbReference type="RefSeq" id="WP_208815648.1">
    <property type="nucleotide sequence ID" value="NZ_WVUH01000217.1"/>
</dbReference>
<dbReference type="SMART" id="SM00637">
    <property type="entry name" value="CBD_II"/>
    <property type="match status" value="1"/>
</dbReference>
<proteinExistence type="predicted"/>
<dbReference type="InterPro" id="IPR036749">
    <property type="entry name" value="Expansin_CBD_sf"/>
</dbReference>
<dbReference type="PANTHER" id="PTHR31836">
    <property type="match status" value="1"/>
</dbReference>
<dbReference type="Proteomes" id="UP000823521">
    <property type="component" value="Unassembled WGS sequence"/>
</dbReference>
<evidence type="ECO:0000259" key="3">
    <source>
        <dbReference type="PROSITE" id="PS51173"/>
    </source>
</evidence>
<dbReference type="InterPro" id="IPR008965">
    <property type="entry name" value="CBM2/CBM3_carb-bd_dom_sf"/>
</dbReference>
<evidence type="ECO:0000256" key="2">
    <source>
        <dbReference type="SAM" id="MobiDB-lite"/>
    </source>
</evidence>
<keyword evidence="1" id="KW-0732">Signal</keyword>
<feature type="compositionally biased region" description="Low complexity" evidence="2">
    <location>
        <begin position="1"/>
        <end position="17"/>
    </location>
</feature>
<dbReference type="Pfam" id="PF00553">
    <property type="entry name" value="CBM_2"/>
    <property type="match status" value="1"/>
</dbReference>
<evidence type="ECO:0000313" key="4">
    <source>
        <dbReference type="EMBL" id="MBO4208663.1"/>
    </source>
</evidence>
<feature type="region of interest" description="Disordered" evidence="2">
    <location>
        <begin position="1"/>
        <end position="46"/>
    </location>
</feature>
<dbReference type="PANTHER" id="PTHR31836:SF28">
    <property type="entry name" value="SRCR DOMAIN-CONTAINING PROTEIN-RELATED"/>
    <property type="match status" value="1"/>
</dbReference>
<dbReference type="Gene3D" id="2.40.40.10">
    <property type="entry name" value="RlpA-like domain"/>
    <property type="match status" value="1"/>
</dbReference>